<evidence type="ECO:0000256" key="6">
    <source>
        <dbReference type="ARBA" id="ARBA00023145"/>
    </source>
</evidence>
<evidence type="ECO:0000256" key="5">
    <source>
        <dbReference type="ARBA" id="ARBA00022807"/>
    </source>
</evidence>
<dbReference type="SMART" id="SM00645">
    <property type="entry name" value="Pept_C1"/>
    <property type="match status" value="1"/>
</dbReference>
<evidence type="ECO:0000313" key="18">
    <source>
        <dbReference type="EMBL" id="CAF4844278.1"/>
    </source>
</evidence>
<evidence type="ECO:0000313" key="16">
    <source>
        <dbReference type="EMBL" id="CAF3794071.1"/>
    </source>
</evidence>
<dbReference type="Proteomes" id="UP000681720">
    <property type="component" value="Unassembled WGS sequence"/>
</dbReference>
<evidence type="ECO:0000256" key="2">
    <source>
        <dbReference type="ARBA" id="ARBA00022670"/>
    </source>
</evidence>
<evidence type="ECO:0000256" key="1">
    <source>
        <dbReference type="ARBA" id="ARBA00008455"/>
    </source>
</evidence>
<dbReference type="PROSITE" id="PS00640">
    <property type="entry name" value="THIOL_PROTEASE_ASN"/>
    <property type="match status" value="1"/>
</dbReference>
<dbReference type="SUPFAM" id="SSF54001">
    <property type="entry name" value="Cysteine proteinases"/>
    <property type="match status" value="1"/>
</dbReference>
<sequence>MHLRICLIVFLALSTVYSRNIKNSKETSLSEKFISGINTVQSTWKAAPSKFMPWSKDAIKRLMGVLPEHFIQVKHLDPLVHVIPNDLPDNFDARDQWPNCQSIKEVRDQGSCGSCWAFGAVEAMSDRICIASKGAQSVHISAEDLVSCCLLCGEGCNGGYPVAAWNHYRFTGLVTGGNYNTKQGCEPYTLPSCDHHVNGTLPPCQGEEPTPKCTHKCIDSYPTPYTQDKHHGESVYSVRSNQEQIQTEIMTNGPVEAAFSVYEDFLAYKSGVYKYTAGDFLGGHAVKILGWGVENSTPYWIVANSWNEDWGDKGFFKILRGSDECGIESSIVAGAPKLT</sequence>
<dbReference type="EMBL" id="CAJNRG010008014">
    <property type="protein sequence ID" value="CAF2100623.1"/>
    <property type="molecule type" value="Genomic_DNA"/>
</dbReference>
<keyword evidence="6" id="KW-0865">Zymogen</keyword>
<dbReference type="Proteomes" id="UP000663842">
    <property type="component" value="Unassembled WGS sequence"/>
</dbReference>
<feature type="domain" description="Peptidase C1A papain C-terminal" evidence="11">
    <location>
        <begin position="87"/>
        <end position="335"/>
    </location>
</feature>
<dbReference type="PRINTS" id="PR00705">
    <property type="entry name" value="PAPAIN"/>
</dbReference>
<dbReference type="GO" id="GO:0006508">
    <property type="term" value="P:proteolysis"/>
    <property type="evidence" value="ECO:0007669"/>
    <property type="project" value="UniProtKB-KW"/>
</dbReference>
<evidence type="ECO:0000256" key="4">
    <source>
        <dbReference type="ARBA" id="ARBA00022801"/>
    </source>
</evidence>
<dbReference type="CDD" id="cd02620">
    <property type="entry name" value="Peptidase_C1A_CathepsinB"/>
    <property type="match status" value="1"/>
</dbReference>
<evidence type="ECO:0000313" key="12">
    <source>
        <dbReference type="EMBL" id="CAF1025543.1"/>
    </source>
</evidence>
<dbReference type="InterPro" id="IPR025661">
    <property type="entry name" value="Pept_asp_AS"/>
</dbReference>
<organism evidence="13 19">
    <name type="scientific">Rotaria magnacalcarata</name>
    <dbReference type="NCBI Taxonomy" id="392030"/>
    <lineage>
        <taxon>Eukaryota</taxon>
        <taxon>Metazoa</taxon>
        <taxon>Spiralia</taxon>
        <taxon>Gnathifera</taxon>
        <taxon>Rotifera</taxon>
        <taxon>Eurotatoria</taxon>
        <taxon>Bdelloidea</taxon>
        <taxon>Philodinida</taxon>
        <taxon>Philodinidae</taxon>
        <taxon>Rotaria</taxon>
    </lineage>
</organism>
<comment type="function">
    <text evidence="8">Thiol protease. Has a role as a digestive enzyme.</text>
</comment>
<proteinExistence type="inferred from homology"/>
<evidence type="ECO:0000313" key="19">
    <source>
        <dbReference type="Proteomes" id="UP000663834"/>
    </source>
</evidence>
<evidence type="ECO:0000313" key="14">
    <source>
        <dbReference type="EMBL" id="CAF2076283.1"/>
    </source>
</evidence>
<evidence type="ECO:0000256" key="10">
    <source>
        <dbReference type="SAM" id="SignalP"/>
    </source>
</evidence>
<dbReference type="Proteomes" id="UP000663887">
    <property type="component" value="Unassembled WGS sequence"/>
</dbReference>
<dbReference type="EMBL" id="CAJNRE010008825">
    <property type="protein sequence ID" value="CAF2076283.1"/>
    <property type="molecule type" value="Genomic_DNA"/>
</dbReference>
<dbReference type="EMBL" id="CAJOBF010000301">
    <property type="protein sequence ID" value="CAF3794071.1"/>
    <property type="molecule type" value="Genomic_DNA"/>
</dbReference>
<evidence type="ECO:0000256" key="3">
    <source>
        <dbReference type="ARBA" id="ARBA00022729"/>
    </source>
</evidence>
<dbReference type="PROSITE" id="PS00639">
    <property type="entry name" value="THIOL_PROTEASE_HIS"/>
    <property type="match status" value="1"/>
</dbReference>
<dbReference type="OrthoDB" id="640249at2759"/>
<dbReference type="InterPro" id="IPR038765">
    <property type="entry name" value="Papain-like_cys_pep_sf"/>
</dbReference>
<keyword evidence="2" id="KW-0645">Protease</keyword>
<dbReference type="PANTHER" id="PTHR12411">
    <property type="entry name" value="CYSTEINE PROTEASE FAMILY C1-RELATED"/>
    <property type="match status" value="1"/>
</dbReference>
<keyword evidence="4" id="KW-0378">Hydrolase</keyword>
<dbReference type="InterPro" id="IPR012599">
    <property type="entry name" value="Propeptide_C1A"/>
</dbReference>
<dbReference type="EMBL" id="CAJNOV010000501">
    <property type="protein sequence ID" value="CAF1025543.1"/>
    <property type="molecule type" value="Genomic_DNA"/>
</dbReference>
<name>A0A816F9K7_9BILA</name>
<comment type="similarity">
    <text evidence="1">Belongs to the peptidase C1 family.</text>
</comment>
<dbReference type="EMBL" id="CAJNOW010017374">
    <property type="protein sequence ID" value="CAF1656944.1"/>
    <property type="molecule type" value="Genomic_DNA"/>
</dbReference>
<feature type="chain" id="PRO_5035609507" description="Cathepsin B-like cysteine proteinase" evidence="10">
    <location>
        <begin position="19"/>
        <end position="339"/>
    </location>
</feature>
<dbReference type="FunFam" id="3.90.70.10:FF:000031">
    <property type="entry name" value="Cathepsin B"/>
    <property type="match status" value="1"/>
</dbReference>
<evidence type="ECO:0000313" key="17">
    <source>
        <dbReference type="EMBL" id="CAF4353353.1"/>
    </source>
</evidence>
<reference evidence="13" key="1">
    <citation type="submission" date="2021-02" db="EMBL/GenBank/DDBJ databases">
        <authorList>
            <person name="Nowell W R."/>
        </authorList>
    </citation>
    <scope>NUCLEOTIDE SEQUENCE</scope>
</reference>
<dbReference type="GO" id="GO:0004197">
    <property type="term" value="F:cysteine-type endopeptidase activity"/>
    <property type="evidence" value="ECO:0007669"/>
    <property type="project" value="InterPro"/>
</dbReference>
<comment type="caution">
    <text evidence="13">The sequence shown here is derived from an EMBL/GenBank/DDBJ whole genome shotgun (WGS) entry which is preliminary data.</text>
</comment>
<keyword evidence="3 10" id="KW-0732">Signal</keyword>
<dbReference type="EMBL" id="CAJOBI010159259">
    <property type="protein sequence ID" value="CAF4844278.1"/>
    <property type="molecule type" value="Genomic_DNA"/>
</dbReference>
<keyword evidence="7" id="KW-1015">Disulfide bond</keyword>
<protein>
    <recommendedName>
        <fullName evidence="9">Cathepsin B-like cysteine proteinase</fullName>
    </recommendedName>
</protein>
<dbReference type="Gene3D" id="3.90.70.10">
    <property type="entry name" value="Cysteine proteinases"/>
    <property type="match status" value="1"/>
</dbReference>
<evidence type="ECO:0000259" key="11">
    <source>
        <dbReference type="SMART" id="SM00645"/>
    </source>
</evidence>
<evidence type="ECO:0000256" key="9">
    <source>
        <dbReference type="ARBA" id="ARBA00073107"/>
    </source>
</evidence>
<keyword evidence="5" id="KW-0788">Thiol protease</keyword>
<evidence type="ECO:0000256" key="8">
    <source>
        <dbReference type="ARBA" id="ARBA00055576"/>
    </source>
</evidence>
<gene>
    <name evidence="12" type="ORF">CJN711_LOCUS3535</name>
    <name evidence="17" type="ORF">GIL414_LOCUS28065</name>
    <name evidence="13" type="ORF">KQP761_LOCUS31169</name>
    <name evidence="14" type="ORF">MBJ925_LOCUS17631</name>
    <name evidence="18" type="ORF">SMN809_LOCUS49089</name>
    <name evidence="16" type="ORF">UXM345_LOCUS4410</name>
    <name evidence="15" type="ORF">XDN619_LOCUS18607</name>
</gene>
<dbReference type="Pfam" id="PF08127">
    <property type="entry name" value="Propeptide_C1"/>
    <property type="match status" value="1"/>
</dbReference>
<evidence type="ECO:0000256" key="7">
    <source>
        <dbReference type="ARBA" id="ARBA00023157"/>
    </source>
</evidence>
<dbReference type="Proteomes" id="UP000676336">
    <property type="component" value="Unassembled WGS sequence"/>
</dbReference>
<dbReference type="AlphaFoldDB" id="A0A816F9K7"/>
<dbReference type="InterPro" id="IPR013128">
    <property type="entry name" value="Peptidase_C1A"/>
</dbReference>
<dbReference type="PROSITE" id="PS00139">
    <property type="entry name" value="THIOL_PROTEASE_CYS"/>
    <property type="match status" value="1"/>
</dbReference>
<dbReference type="Proteomes" id="UP000663824">
    <property type="component" value="Unassembled WGS sequence"/>
</dbReference>
<dbReference type="Proteomes" id="UP000663855">
    <property type="component" value="Unassembled WGS sequence"/>
</dbReference>
<dbReference type="Pfam" id="PF00112">
    <property type="entry name" value="Peptidase_C1"/>
    <property type="match status" value="1"/>
</dbReference>
<dbReference type="Proteomes" id="UP000663834">
    <property type="component" value="Unassembled WGS sequence"/>
</dbReference>
<dbReference type="EMBL" id="CAJOBJ010046564">
    <property type="protein sequence ID" value="CAF4353353.1"/>
    <property type="molecule type" value="Genomic_DNA"/>
</dbReference>
<accession>A0A816F9K7</accession>
<feature type="signal peptide" evidence="10">
    <location>
        <begin position="1"/>
        <end position="18"/>
    </location>
</feature>
<dbReference type="InterPro" id="IPR000169">
    <property type="entry name" value="Pept_cys_AS"/>
</dbReference>
<evidence type="ECO:0000313" key="15">
    <source>
        <dbReference type="EMBL" id="CAF2100623.1"/>
    </source>
</evidence>
<dbReference type="InterPro" id="IPR025660">
    <property type="entry name" value="Pept_his_AS"/>
</dbReference>
<dbReference type="InterPro" id="IPR000668">
    <property type="entry name" value="Peptidase_C1A_C"/>
</dbReference>
<evidence type="ECO:0000313" key="13">
    <source>
        <dbReference type="EMBL" id="CAF1656944.1"/>
    </source>
</evidence>